<dbReference type="GO" id="GO:0005819">
    <property type="term" value="C:spindle"/>
    <property type="evidence" value="ECO:0007669"/>
    <property type="project" value="TreeGrafter"/>
</dbReference>
<dbReference type="PANTHER" id="PTHR21437">
    <property type="entry name" value="WIDE AWAKE"/>
    <property type="match status" value="1"/>
</dbReference>
<dbReference type="InterPro" id="IPR039269">
    <property type="entry name" value="ANKFN1"/>
</dbReference>
<accession>A0AB34GX49</accession>
<comment type="caution">
    <text evidence="1">The sequence shown here is derived from an EMBL/GenBank/DDBJ whole genome shotgun (WGS) entry which is preliminary data.</text>
</comment>
<organism evidence="1 2">
    <name type="scientific">Eschrichtius robustus</name>
    <name type="common">California gray whale</name>
    <name type="synonym">Eschrichtius gibbosus</name>
    <dbReference type="NCBI Taxonomy" id="9764"/>
    <lineage>
        <taxon>Eukaryota</taxon>
        <taxon>Metazoa</taxon>
        <taxon>Chordata</taxon>
        <taxon>Craniata</taxon>
        <taxon>Vertebrata</taxon>
        <taxon>Euteleostomi</taxon>
        <taxon>Mammalia</taxon>
        <taxon>Eutheria</taxon>
        <taxon>Laurasiatheria</taxon>
        <taxon>Artiodactyla</taxon>
        <taxon>Whippomorpha</taxon>
        <taxon>Cetacea</taxon>
        <taxon>Mysticeti</taxon>
        <taxon>Eschrichtiidae</taxon>
        <taxon>Eschrichtius</taxon>
    </lineage>
</organism>
<sequence length="148" mass="17314">MRLCYTPSYATTTTKLKNLELEWLSLGLSLLRDWKDYDDRAPRHKGQSEVLEGLLQQVRALHQHYSCRESSKLQTTGRKQSVSRSLKHLFHSSNKFVKTLKRGLYIAVIFYYKDNMLVTNEDQIPIVEIDDSHTSSITQDFLWFTKVS</sequence>
<keyword evidence="2" id="KW-1185">Reference proteome</keyword>
<dbReference type="AlphaFoldDB" id="A0AB34GX49"/>
<protein>
    <submittedName>
        <fullName evidence="1">Uncharacterized protein</fullName>
    </submittedName>
</protein>
<gene>
    <name evidence="1" type="ORF">J1605_009087</name>
</gene>
<dbReference type="Proteomes" id="UP001159641">
    <property type="component" value="Unassembled WGS sequence"/>
</dbReference>
<dbReference type="GO" id="GO:0000132">
    <property type="term" value="P:establishment of mitotic spindle orientation"/>
    <property type="evidence" value="ECO:0007669"/>
    <property type="project" value="TreeGrafter"/>
</dbReference>
<dbReference type="GO" id="GO:0061172">
    <property type="term" value="P:regulation of establishment of bipolar cell polarity"/>
    <property type="evidence" value="ECO:0007669"/>
    <property type="project" value="TreeGrafter"/>
</dbReference>
<proteinExistence type="predicted"/>
<reference evidence="1 2" key="1">
    <citation type="submission" date="2022-11" db="EMBL/GenBank/DDBJ databases">
        <title>Whole genome sequence of Eschrichtius robustus ER-17-0199.</title>
        <authorList>
            <person name="Bruniche-Olsen A."/>
            <person name="Black A.N."/>
            <person name="Fields C.J."/>
            <person name="Walden K."/>
            <person name="Dewoody J.A."/>
        </authorList>
    </citation>
    <scope>NUCLEOTIDE SEQUENCE [LARGE SCALE GENOMIC DNA]</scope>
    <source>
        <strain evidence="1">ER-17-0199</strain>
        <tissue evidence="1">Blubber</tissue>
    </source>
</reference>
<dbReference type="PANTHER" id="PTHR21437:SF3">
    <property type="entry name" value="ANKYRIN REPEAT AND FIBRONECTIN TYPE-III DOMAIN-CONTAINING PROTEIN 1"/>
    <property type="match status" value="1"/>
</dbReference>
<name>A0AB34GX49_ESCRO</name>
<dbReference type="EMBL" id="JAIQCJ010002079">
    <property type="protein sequence ID" value="KAJ8784044.1"/>
    <property type="molecule type" value="Genomic_DNA"/>
</dbReference>
<evidence type="ECO:0000313" key="2">
    <source>
        <dbReference type="Proteomes" id="UP001159641"/>
    </source>
</evidence>
<evidence type="ECO:0000313" key="1">
    <source>
        <dbReference type="EMBL" id="KAJ8784044.1"/>
    </source>
</evidence>